<gene>
    <name evidence="5" type="ORF">PWN146_04796</name>
</gene>
<keyword evidence="3" id="KW-1133">Transmembrane helix</keyword>
<dbReference type="EMBL" id="LT575490">
    <property type="protein sequence ID" value="SAY46037.1"/>
    <property type="molecule type" value="Genomic_DNA"/>
</dbReference>
<dbReference type="AlphaFoldDB" id="A0A1C3HLY7"/>
<dbReference type="Pfam" id="PF00486">
    <property type="entry name" value="Trans_reg_C"/>
    <property type="match status" value="1"/>
</dbReference>
<evidence type="ECO:0000256" key="3">
    <source>
        <dbReference type="SAM" id="Phobius"/>
    </source>
</evidence>
<name>A0A1C3HLY7_SERMA</name>
<feature type="DNA-binding region" description="OmpR/PhoB-type" evidence="2">
    <location>
        <begin position="1"/>
        <end position="103"/>
    </location>
</feature>
<dbReference type="InterPro" id="IPR001867">
    <property type="entry name" value="OmpR/PhoB-type_DNA-bd"/>
</dbReference>
<keyword evidence="3" id="KW-0812">Transmembrane</keyword>
<proteinExistence type="predicted"/>
<dbReference type="GO" id="GO:0003677">
    <property type="term" value="F:DNA binding"/>
    <property type="evidence" value="ECO:0007669"/>
    <property type="project" value="UniProtKB-UniRule"/>
</dbReference>
<dbReference type="GO" id="GO:0006355">
    <property type="term" value="P:regulation of DNA-templated transcription"/>
    <property type="evidence" value="ECO:0007669"/>
    <property type="project" value="InterPro"/>
</dbReference>
<accession>A0A1C3HLY7</accession>
<dbReference type="SUPFAM" id="SSF46894">
    <property type="entry name" value="C-terminal effector domain of the bipartite response regulators"/>
    <property type="match status" value="1"/>
</dbReference>
<dbReference type="CDD" id="cd00383">
    <property type="entry name" value="trans_reg_C"/>
    <property type="match status" value="1"/>
</dbReference>
<dbReference type="GO" id="GO:0000160">
    <property type="term" value="P:phosphorelay signal transduction system"/>
    <property type="evidence" value="ECO:0007669"/>
    <property type="project" value="InterPro"/>
</dbReference>
<dbReference type="PROSITE" id="PS51755">
    <property type="entry name" value="OMPR_PHOB"/>
    <property type="match status" value="1"/>
</dbReference>
<reference evidence="5" key="1">
    <citation type="submission" date="2016-05" db="EMBL/GenBank/DDBJ databases">
        <authorList>
            <person name="Cock P.J.A."/>
            <person name="Cock P.J.A."/>
        </authorList>
    </citation>
    <scope>NUCLEOTIDE SEQUENCE</scope>
    <source>
        <strain evidence="5">PWN146_assembly</strain>
    </source>
</reference>
<evidence type="ECO:0000256" key="1">
    <source>
        <dbReference type="ARBA" id="ARBA00023125"/>
    </source>
</evidence>
<dbReference type="SMART" id="SM00862">
    <property type="entry name" value="Trans_reg_C"/>
    <property type="match status" value="1"/>
</dbReference>
<feature type="transmembrane region" description="Helical" evidence="3">
    <location>
        <begin position="148"/>
        <end position="165"/>
    </location>
</feature>
<dbReference type="InterPro" id="IPR036388">
    <property type="entry name" value="WH-like_DNA-bd_sf"/>
</dbReference>
<dbReference type="Gene3D" id="1.10.10.10">
    <property type="entry name" value="Winged helix-like DNA-binding domain superfamily/Winged helix DNA-binding domain"/>
    <property type="match status" value="1"/>
</dbReference>
<evidence type="ECO:0000259" key="4">
    <source>
        <dbReference type="PROSITE" id="PS51755"/>
    </source>
</evidence>
<evidence type="ECO:0000256" key="2">
    <source>
        <dbReference type="PROSITE-ProRule" id="PRU01091"/>
    </source>
</evidence>
<keyword evidence="3" id="KW-0472">Membrane</keyword>
<sequence length="268" mass="29972">MRYIINNNIKYHEDRSELVDLNAELPPQPLTATLNRLLSTLVRNNNLVVSRDTLLTQVWEAHGQVASGNNLNNTISILRKMFAALGEDDIIVTLPRQGFMFTAASLETADSLAPVELETIREVSEVQNSGERGGESARRRSQAHGKRIGVAALMIAALGSAIWAWNDAGYEPVRTLSVGKIGECEVKFITSYHKVTPEMVDLTQLKALLKKNNNIQCDEPATLLYYDSRSIVKGTHERFRSSYFYYCPQVKMAGAKAQCENIHENQVF</sequence>
<keyword evidence="1 2" id="KW-0238">DNA-binding</keyword>
<organism evidence="5">
    <name type="scientific">Serratia marcescens</name>
    <dbReference type="NCBI Taxonomy" id="615"/>
    <lineage>
        <taxon>Bacteria</taxon>
        <taxon>Pseudomonadati</taxon>
        <taxon>Pseudomonadota</taxon>
        <taxon>Gammaproteobacteria</taxon>
        <taxon>Enterobacterales</taxon>
        <taxon>Yersiniaceae</taxon>
        <taxon>Serratia</taxon>
    </lineage>
</organism>
<feature type="domain" description="OmpR/PhoB-type" evidence="4">
    <location>
        <begin position="1"/>
        <end position="103"/>
    </location>
</feature>
<protein>
    <submittedName>
        <fullName evidence="5">DNA-binding transcriptional regulator PhoP</fullName>
    </submittedName>
</protein>
<dbReference type="InterPro" id="IPR016032">
    <property type="entry name" value="Sig_transdc_resp-reg_C-effctor"/>
</dbReference>
<evidence type="ECO:0000313" key="5">
    <source>
        <dbReference type="EMBL" id="SAY46037.1"/>
    </source>
</evidence>